<gene>
    <name evidence="2" type="ORF">C5167_035353</name>
</gene>
<proteinExistence type="predicted"/>
<name>A0A4Y7KH41_PAPSO</name>
<evidence type="ECO:0000313" key="2">
    <source>
        <dbReference type="EMBL" id="RZC72167.1"/>
    </source>
</evidence>
<dbReference type="Proteomes" id="UP000316621">
    <property type="component" value="Chromosome 7"/>
</dbReference>
<evidence type="ECO:0000256" key="1">
    <source>
        <dbReference type="SAM" id="Phobius"/>
    </source>
</evidence>
<evidence type="ECO:0000313" key="3">
    <source>
        <dbReference type="Proteomes" id="UP000316621"/>
    </source>
</evidence>
<dbReference type="EMBL" id="CM010721">
    <property type="protein sequence ID" value="RZC72167.1"/>
    <property type="molecule type" value="Genomic_DNA"/>
</dbReference>
<dbReference type="AlphaFoldDB" id="A0A4Y7KH41"/>
<dbReference type="Gramene" id="RZC72167">
    <property type="protein sequence ID" value="RZC72167"/>
    <property type="gene ID" value="C5167_035353"/>
</dbReference>
<reference evidence="2 3" key="1">
    <citation type="journal article" date="2018" name="Science">
        <title>The opium poppy genome and morphinan production.</title>
        <authorList>
            <person name="Guo L."/>
            <person name="Winzer T."/>
            <person name="Yang X."/>
            <person name="Li Y."/>
            <person name="Ning Z."/>
            <person name="He Z."/>
            <person name="Teodor R."/>
            <person name="Lu Y."/>
            <person name="Bowser T.A."/>
            <person name="Graham I.A."/>
            <person name="Ye K."/>
        </authorList>
    </citation>
    <scope>NUCLEOTIDE SEQUENCE [LARGE SCALE GENOMIC DNA]</scope>
    <source>
        <strain evidence="3">cv. HN1</strain>
        <tissue evidence="2">Leaves</tissue>
    </source>
</reference>
<keyword evidence="3" id="KW-1185">Reference proteome</keyword>
<accession>A0A4Y7KH41</accession>
<keyword evidence="1" id="KW-0812">Transmembrane</keyword>
<keyword evidence="1" id="KW-1133">Transmembrane helix</keyword>
<feature type="transmembrane region" description="Helical" evidence="1">
    <location>
        <begin position="98"/>
        <end position="117"/>
    </location>
</feature>
<keyword evidence="1" id="KW-0472">Membrane</keyword>
<organism evidence="2 3">
    <name type="scientific">Papaver somniferum</name>
    <name type="common">Opium poppy</name>
    <dbReference type="NCBI Taxonomy" id="3469"/>
    <lineage>
        <taxon>Eukaryota</taxon>
        <taxon>Viridiplantae</taxon>
        <taxon>Streptophyta</taxon>
        <taxon>Embryophyta</taxon>
        <taxon>Tracheophyta</taxon>
        <taxon>Spermatophyta</taxon>
        <taxon>Magnoliopsida</taxon>
        <taxon>Ranunculales</taxon>
        <taxon>Papaveraceae</taxon>
        <taxon>Papaveroideae</taxon>
        <taxon>Papaver</taxon>
    </lineage>
</organism>
<protein>
    <submittedName>
        <fullName evidence="2">Uncharacterized protein</fullName>
    </submittedName>
</protein>
<sequence>MSRLTSSVRMVAYGLKSHTANQRLKKSADKLGPRLEEVANATADIQKWDCPKKIEEAVQVLEAGKEFGTKLHKLLHDYQHFKLHEEPKYWSRDMLRGYLFPSAAATTFAVLLGEIAYRRHLKMKNQGSSKREESINAEA</sequence>